<dbReference type="GO" id="GO:0005829">
    <property type="term" value="C:cytosol"/>
    <property type="evidence" value="ECO:0007669"/>
    <property type="project" value="TreeGrafter"/>
</dbReference>
<feature type="domain" description="Peptidase S9 prolyl oligopeptidase catalytic" evidence="8">
    <location>
        <begin position="501"/>
        <end position="714"/>
    </location>
</feature>
<evidence type="ECO:0000313" key="10">
    <source>
        <dbReference type="EMBL" id="MXO62016.1"/>
    </source>
</evidence>
<evidence type="ECO:0000259" key="8">
    <source>
        <dbReference type="Pfam" id="PF00326"/>
    </source>
</evidence>
<dbReference type="RefSeq" id="WP_160671328.1">
    <property type="nucleotide sequence ID" value="NZ_WTYN01000001.1"/>
</dbReference>
<sequence>MIRKSHAVSSAVAMLLAASPAAIFAQDAALPDYPETRAEAVEDVIFGETVADPYRWLEQDVRQSSEVADWVARQNAFSDSVLDRIPETAWFKAKLAELIDYERYDVPVVAGGRYFFGYNSGLQNQSQLFVQDGPDAARRLLIDPNAWAKDGATALGDIRPSPDGRRLLYSIQDGGSDWRQLKVLDVDSGKDLPDAIDGVKFPIRYNNWDWVDGDSFLYGRFDIPAAGEEFQATSLNNRVYYHRIGTDQSDDLLVFATPDEPERSNDALVSHDGSWAVLRSRQATEERNEIRVIDLRRTGIDRWQNRMLVPGFEHEWDFLDAIGATLYFRTNQGAPTYRVVAIDMDASEPRWQVVVPQGDFPIDHASIVGDRLIVSYLQDAASKVAVFGLDGSRKDDIRLGGIGAAEGFGGSPASSDTFYSFSSFNRPATIYRLDPATGESSVFAAPRLTFDPGDYLVEQKFYASRDGTRVPMFIVRRSDVSGPAPTLLYGYGGFDISLTPGFSTTRMAWLAAGGVYALANIRGGGEYGKDWHDAGRRANKQNVFDDFIAAGEWLKANGYTSEDGLAIQGGSNGGLLVGAVSNQRPDLFAAANPQVGVMDMLRFDRWTAGRTWVDDYGYPEREEDWKILRAYSPYHNIRAGEDYPAIIVTTADTDDRVVPGHSFKYAAALQAAEIGDEPHIIRIETRAGHGSGKPTDKLIEEYGEILGFLAHHAGLQVPVIAEKSDE</sequence>
<dbReference type="AlphaFoldDB" id="A0A844YAP8"/>
<evidence type="ECO:0000313" key="11">
    <source>
        <dbReference type="Proteomes" id="UP000445582"/>
    </source>
</evidence>
<evidence type="ECO:0000256" key="1">
    <source>
        <dbReference type="ARBA" id="ARBA00001070"/>
    </source>
</evidence>
<keyword evidence="4" id="KW-0645">Protease</keyword>
<dbReference type="GO" id="GO:0006508">
    <property type="term" value="P:proteolysis"/>
    <property type="evidence" value="ECO:0007669"/>
    <property type="project" value="UniProtKB-KW"/>
</dbReference>
<dbReference type="PROSITE" id="PS00708">
    <property type="entry name" value="PRO_ENDOPEP_SER"/>
    <property type="match status" value="1"/>
</dbReference>
<organism evidence="10 11">
    <name type="scientific">Qipengyuania oceanensis</name>
    <dbReference type="NCBI Taxonomy" id="1463597"/>
    <lineage>
        <taxon>Bacteria</taxon>
        <taxon>Pseudomonadati</taxon>
        <taxon>Pseudomonadota</taxon>
        <taxon>Alphaproteobacteria</taxon>
        <taxon>Sphingomonadales</taxon>
        <taxon>Erythrobacteraceae</taxon>
        <taxon>Qipengyuania</taxon>
    </lineage>
</organism>
<dbReference type="Gene3D" id="2.130.10.120">
    <property type="entry name" value="Prolyl oligopeptidase, N-terminal domain"/>
    <property type="match status" value="1"/>
</dbReference>
<dbReference type="Gene3D" id="3.40.50.1820">
    <property type="entry name" value="alpha/beta hydrolase"/>
    <property type="match status" value="1"/>
</dbReference>
<protein>
    <recommendedName>
        <fullName evidence="3">prolyl oligopeptidase</fullName>
        <ecNumber evidence="3">3.4.21.26</ecNumber>
    </recommendedName>
</protein>
<dbReference type="PANTHER" id="PTHR42881">
    <property type="entry name" value="PROLYL ENDOPEPTIDASE"/>
    <property type="match status" value="1"/>
</dbReference>
<comment type="caution">
    <text evidence="10">The sequence shown here is derived from an EMBL/GenBank/DDBJ whole genome shotgun (WGS) entry which is preliminary data.</text>
</comment>
<evidence type="ECO:0000256" key="4">
    <source>
        <dbReference type="ARBA" id="ARBA00022670"/>
    </source>
</evidence>
<dbReference type="GO" id="GO:0004252">
    <property type="term" value="F:serine-type endopeptidase activity"/>
    <property type="evidence" value="ECO:0007669"/>
    <property type="project" value="UniProtKB-EC"/>
</dbReference>
<evidence type="ECO:0000259" key="9">
    <source>
        <dbReference type="Pfam" id="PF02897"/>
    </source>
</evidence>
<keyword evidence="11" id="KW-1185">Reference proteome</keyword>
<name>A0A844YAP8_9SPHN</name>
<keyword evidence="6" id="KW-0720">Serine protease</keyword>
<dbReference type="OrthoDB" id="9801421at2"/>
<dbReference type="InterPro" id="IPR002471">
    <property type="entry name" value="Pept_S9_AS"/>
</dbReference>
<dbReference type="InterPro" id="IPR029058">
    <property type="entry name" value="AB_hydrolase_fold"/>
</dbReference>
<feature type="signal peptide" evidence="7">
    <location>
        <begin position="1"/>
        <end position="25"/>
    </location>
</feature>
<dbReference type="InterPro" id="IPR023302">
    <property type="entry name" value="Pept_S9A_N"/>
</dbReference>
<dbReference type="InterPro" id="IPR051167">
    <property type="entry name" value="Prolyl_oligopep/macrocyclase"/>
</dbReference>
<keyword evidence="5" id="KW-0378">Hydrolase</keyword>
<gene>
    <name evidence="10" type="ORF">GRI48_03235</name>
</gene>
<dbReference type="Pfam" id="PF00326">
    <property type="entry name" value="Peptidase_S9"/>
    <property type="match status" value="1"/>
</dbReference>
<evidence type="ECO:0000256" key="3">
    <source>
        <dbReference type="ARBA" id="ARBA00011897"/>
    </source>
</evidence>
<feature type="domain" description="Peptidase S9A N-terminal" evidence="9">
    <location>
        <begin position="34"/>
        <end position="444"/>
    </location>
</feature>
<dbReference type="PANTHER" id="PTHR42881:SF2">
    <property type="entry name" value="PROLYL ENDOPEPTIDASE"/>
    <property type="match status" value="1"/>
</dbReference>
<dbReference type="SUPFAM" id="SSF53474">
    <property type="entry name" value="alpha/beta-Hydrolases"/>
    <property type="match status" value="1"/>
</dbReference>
<keyword evidence="7" id="KW-0732">Signal</keyword>
<dbReference type="SUPFAM" id="SSF50993">
    <property type="entry name" value="Peptidase/esterase 'gauge' domain"/>
    <property type="match status" value="1"/>
</dbReference>
<reference evidence="10 11" key="1">
    <citation type="submission" date="2019-12" db="EMBL/GenBank/DDBJ databases">
        <title>Genomic-based taxomic classification of the family Erythrobacteraceae.</title>
        <authorList>
            <person name="Xu L."/>
        </authorList>
    </citation>
    <scope>NUCLEOTIDE SEQUENCE [LARGE SCALE GENOMIC DNA]</scope>
    <source>
        <strain evidence="10 11">MCCC 1A09965</strain>
    </source>
</reference>
<comment type="catalytic activity">
    <reaction evidence="1">
        <text>Hydrolysis of Pro-|-Xaa &gt;&gt; Ala-|-Xaa in oligopeptides.</text>
        <dbReference type="EC" id="3.4.21.26"/>
    </reaction>
</comment>
<dbReference type="FunFam" id="3.40.50.1820:FF:000005">
    <property type="entry name" value="Prolyl endopeptidase"/>
    <property type="match status" value="1"/>
</dbReference>
<dbReference type="EC" id="3.4.21.26" evidence="3"/>
<proteinExistence type="inferred from homology"/>
<comment type="similarity">
    <text evidence="2">Belongs to the peptidase S9A family.</text>
</comment>
<dbReference type="InterPro" id="IPR002470">
    <property type="entry name" value="Peptidase_S9A"/>
</dbReference>
<feature type="chain" id="PRO_5032715975" description="prolyl oligopeptidase" evidence="7">
    <location>
        <begin position="26"/>
        <end position="726"/>
    </location>
</feature>
<evidence type="ECO:0000256" key="2">
    <source>
        <dbReference type="ARBA" id="ARBA00005228"/>
    </source>
</evidence>
<evidence type="ECO:0000256" key="7">
    <source>
        <dbReference type="SAM" id="SignalP"/>
    </source>
</evidence>
<dbReference type="Proteomes" id="UP000445582">
    <property type="component" value="Unassembled WGS sequence"/>
</dbReference>
<evidence type="ECO:0000256" key="5">
    <source>
        <dbReference type="ARBA" id="ARBA00022801"/>
    </source>
</evidence>
<evidence type="ECO:0000256" key="6">
    <source>
        <dbReference type="ARBA" id="ARBA00022825"/>
    </source>
</evidence>
<dbReference type="InterPro" id="IPR001375">
    <property type="entry name" value="Peptidase_S9_cat"/>
</dbReference>
<dbReference type="Pfam" id="PF02897">
    <property type="entry name" value="Peptidase_S9_N"/>
    <property type="match status" value="1"/>
</dbReference>
<dbReference type="PRINTS" id="PR00862">
    <property type="entry name" value="PROLIGOPTASE"/>
</dbReference>
<dbReference type="EMBL" id="WTYN01000001">
    <property type="protein sequence ID" value="MXO62016.1"/>
    <property type="molecule type" value="Genomic_DNA"/>
</dbReference>
<dbReference type="GO" id="GO:0070012">
    <property type="term" value="F:oligopeptidase activity"/>
    <property type="evidence" value="ECO:0007669"/>
    <property type="project" value="TreeGrafter"/>
</dbReference>
<accession>A0A844YAP8</accession>